<comment type="caution">
    <text evidence="1">The sequence shown here is derived from an EMBL/GenBank/DDBJ whole genome shotgun (WGS) entry which is preliminary data.</text>
</comment>
<dbReference type="EMBL" id="BDGG01000001">
    <property type="protein sequence ID" value="GAU90676.1"/>
    <property type="molecule type" value="Genomic_DNA"/>
</dbReference>
<dbReference type="Proteomes" id="UP000186922">
    <property type="component" value="Unassembled WGS sequence"/>
</dbReference>
<sequence>MDRSDFHFQNVARTSYTVFREKEGRSAVTTATELATQTILTILVHTSTAVADVRTTHLGAQMNANADTEGVVVEEVAQRGRGKRMQPKPGIHV</sequence>
<proteinExistence type="predicted"/>
<accession>A0A1D1ULS5</accession>
<evidence type="ECO:0000313" key="2">
    <source>
        <dbReference type="Proteomes" id="UP000186922"/>
    </source>
</evidence>
<protein>
    <submittedName>
        <fullName evidence="1">Uncharacterized protein</fullName>
    </submittedName>
</protein>
<evidence type="ECO:0000313" key="1">
    <source>
        <dbReference type="EMBL" id="GAU90676.1"/>
    </source>
</evidence>
<gene>
    <name evidence="1" type="primary">RvY_03059-1</name>
    <name evidence="1" type="synonym">RvY_03059.1</name>
    <name evidence="1" type="ORF">RvY_03059</name>
</gene>
<dbReference type="AlphaFoldDB" id="A0A1D1ULS5"/>
<keyword evidence="2" id="KW-1185">Reference proteome</keyword>
<reference evidence="1 2" key="1">
    <citation type="journal article" date="2016" name="Nat. Commun.">
        <title>Extremotolerant tardigrade genome and improved radiotolerance of human cultured cells by tardigrade-unique protein.</title>
        <authorList>
            <person name="Hashimoto T."/>
            <person name="Horikawa D.D."/>
            <person name="Saito Y."/>
            <person name="Kuwahara H."/>
            <person name="Kozuka-Hata H."/>
            <person name="Shin-I T."/>
            <person name="Minakuchi Y."/>
            <person name="Ohishi K."/>
            <person name="Motoyama A."/>
            <person name="Aizu T."/>
            <person name="Enomoto A."/>
            <person name="Kondo K."/>
            <person name="Tanaka S."/>
            <person name="Hara Y."/>
            <person name="Koshikawa S."/>
            <person name="Sagara H."/>
            <person name="Miura T."/>
            <person name="Yokobori S."/>
            <person name="Miyagawa K."/>
            <person name="Suzuki Y."/>
            <person name="Kubo T."/>
            <person name="Oyama M."/>
            <person name="Kohara Y."/>
            <person name="Fujiyama A."/>
            <person name="Arakawa K."/>
            <person name="Katayama T."/>
            <person name="Toyoda A."/>
            <person name="Kunieda T."/>
        </authorList>
    </citation>
    <scope>NUCLEOTIDE SEQUENCE [LARGE SCALE GENOMIC DNA]</scope>
    <source>
        <strain evidence="1 2">YOKOZUNA-1</strain>
    </source>
</reference>
<organism evidence="1 2">
    <name type="scientific">Ramazzottius varieornatus</name>
    <name type="common">Water bear</name>
    <name type="synonym">Tardigrade</name>
    <dbReference type="NCBI Taxonomy" id="947166"/>
    <lineage>
        <taxon>Eukaryota</taxon>
        <taxon>Metazoa</taxon>
        <taxon>Ecdysozoa</taxon>
        <taxon>Tardigrada</taxon>
        <taxon>Eutardigrada</taxon>
        <taxon>Parachela</taxon>
        <taxon>Hypsibioidea</taxon>
        <taxon>Ramazzottiidae</taxon>
        <taxon>Ramazzottius</taxon>
    </lineage>
</organism>
<name>A0A1D1ULS5_RAMVA</name>